<dbReference type="RefSeq" id="WP_179536580.1">
    <property type="nucleotide sequence ID" value="NZ_JACBYW010000006.1"/>
</dbReference>
<reference evidence="1 2" key="1">
    <citation type="submission" date="2020-07" db="EMBL/GenBank/DDBJ databases">
        <title>Genomic Encyclopedia of Type Strains, Phase III (KMG-III): the genomes of soil and plant-associated and newly described type strains.</title>
        <authorList>
            <person name="Whitman W."/>
        </authorList>
    </citation>
    <scope>NUCLEOTIDE SEQUENCE [LARGE SCALE GENOMIC DNA]</scope>
    <source>
        <strain evidence="1 2">CECT 8576</strain>
    </source>
</reference>
<sequence length="105" mass="11897">MNDRILSLINNIFEEVNERREEKISTEDLPSLALYGEHGVFDSMQLVNFLTQVEEAVEDEYDQEISLTSEKAVSQRVSPFSRVSRLVDFIEAELLESGVAVSETA</sequence>
<dbReference type="Proteomes" id="UP000548304">
    <property type="component" value="Unassembled WGS sequence"/>
</dbReference>
<dbReference type="AlphaFoldDB" id="A0A852ZC50"/>
<evidence type="ECO:0000313" key="2">
    <source>
        <dbReference type="Proteomes" id="UP000548304"/>
    </source>
</evidence>
<keyword evidence="2" id="KW-1185">Reference proteome</keyword>
<protein>
    <recommendedName>
        <fullName evidence="3">Carrier domain-containing protein</fullName>
    </recommendedName>
</protein>
<gene>
    <name evidence="1" type="ORF">FHR84_003596</name>
</gene>
<dbReference type="InterPro" id="IPR036736">
    <property type="entry name" value="ACP-like_sf"/>
</dbReference>
<organism evidence="1 2">
    <name type="scientific">Actinopolyspora biskrensis</name>
    <dbReference type="NCBI Taxonomy" id="1470178"/>
    <lineage>
        <taxon>Bacteria</taxon>
        <taxon>Bacillati</taxon>
        <taxon>Actinomycetota</taxon>
        <taxon>Actinomycetes</taxon>
        <taxon>Actinopolysporales</taxon>
        <taxon>Actinopolysporaceae</taxon>
        <taxon>Actinopolyspora</taxon>
    </lineage>
</organism>
<name>A0A852ZC50_9ACTN</name>
<evidence type="ECO:0008006" key="3">
    <source>
        <dbReference type="Google" id="ProtNLM"/>
    </source>
</evidence>
<dbReference type="Gene3D" id="1.10.1200.10">
    <property type="entry name" value="ACP-like"/>
    <property type="match status" value="1"/>
</dbReference>
<dbReference type="EMBL" id="JACBYW010000006">
    <property type="protein sequence ID" value="NYH80247.1"/>
    <property type="molecule type" value="Genomic_DNA"/>
</dbReference>
<proteinExistence type="predicted"/>
<evidence type="ECO:0000313" key="1">
    <source>
        <dbReference type="EMBL" id="NYH80247.1"/>
    </source>
</evidence>
<accession>A0A852ZC50</accession>
<comment type="caution">
    <text evidence="1">The sequence shown here is derived from an EMBL/GenBank/DDBJ whole genome shotgun (WGS) entry which is preliminary data.</text>
</comment>